<feature type="transmembrane region" description="Helical" evidence="6">
    <location>
        <begin position="152"/>
        <end position="174"/>
    </location>
</feature>
<dbReference type="PANTHER" id="PTHR43791">
    <property type="entry name" value="PERMEASE-RELATED"/>
    <property type="match status" value="1"/>
</dbReference>
<evidence type="ECO:0000256" key="6">
    <source>
        <dbReference type="SAM" id="Phobius"/>
    </source>
</evidence>
<keyword evidence="2" id="KW-0813">Transport</keyword>
<keyword evidence="5 6" id="KW-0472">Membrane</keyword>
<dbReference type="PROSITE" id="PS50850">
    <property type="entry name" value="MFS"/>
    <property type="match status" value="1"/>
</dbReference>
<evidence type="ECO:0000259" key="7">
    <source>
        <dbReference type="PROSITE" id="PS50850"/>
    </source>
</evidence>
<dbReference type="InterPro" id="IPR011701">
    <property type="entry name" value="MFS"/>
</dbReference>
<comment type="caution">
    <text evidence="8">The sequence shown here is derived from an EMBL/GenBank/DDBJ whole genome shotgun (WGS) entry which is preliminary data.</text>
</comment>
<feature type="transmembrane region" description="Helical" evidence="6">
    <location>
        <begin position="347"/>
        <end position="370"/>
    </location>
</feature>
<evidence type="ECO:0000256" key="3">
    <source>
        <dbReference type="ARBA" id="ARBA00022692"/>
    </source>
</evidence>
<feature type="transmembrane region" description="Helical" evidence="6">
    <location>
        <begin position="382"/>
        <end position="399"/>
    </location>
</feature>
<dbReference type="EMBL" id="JADGJD010000657">
    <property type="protein sequence ID" value="KAJ3049350.1"/>
    <property type="molecule type" value="Genomic_DNA"/>
</dbReference>
<protein>
    <recommendedName>
        <fullName evidence="7">Major facilitator superfamily (MFS) profile domain-containing protein</fullName>
    </recommendedName>
</protein>
<feature type="transmembrane region" description="Helical" evidence="6">
    <location>
        <begin position="92"/>
        <end position="112"/>
    </location>
</feature>
<feature type="transmembrane region" description="Helical" evidence="6">
    <location>
        <begin position="322"/>
        <end position="341"/>
    </location>
</feature>
<keyword evidence="3 6" id="KW-0812">Transmembrane</keyword>
<gene>
    <name evidence="8" type="ORF">HK097_009640</name>
</gene>
<keyword evidence="4 6" id="KW-1133">Transmembrane helix</keyword>
<feature type="domain" description="Major facilitator superfamily (MFS) profile" evidence="7">
    <location>
        <begin position="23"/>
        <end position="433"/>
    </location>
</feature>
<dbReference type="FunFam" id="1.20.1250.20:FF:000057">
    <property type="entry name" value="MFS general substrate transporter"/>
    <property type="match status" value="1"/>
</dbReference>
<proteinExistence type="predicted"/>
<dbReference type="Gene3D" id="1.20.1250.20">
    <property type="entry name" value="MFS general substrate transporter like domains"/>
    <property type="match status" value="2"/>
</dbReference>
<reference evidence="8" key="1">
    <citation type="submission" date="2020-05" db="EMBL/GenBank/DDBJ databases">
        <title>Phylogenomic resolution of chytrid fungi.</title>
        <authorList>
            <person name="Stajich J.E."/>
            <person name="Amses K."/>
            <person name="Simmons R."/>
            <person name="Seto K."/>
            <person name="Myers J."/>
            <person name="Bonds A."/>
            <person name="Quandt C.A."/>
            <person name="Barry K."/>
            <person name="Liu P."/>
            <person name="Grigoriev I."/>
            <person name="Longcore J.E."/>
            <person name="James T.Y."/>
        </authorList>
    </citation>
    <scope>NUCLEOTIDE SEQUENCE</scope>
    <source>
        <strain evidence="8">JEL0318</strain>
    </source>
</reference>
<evidence type="ECO:0000256" key="2">
    <source>
        <dbReference type="ARBA" id="ARBA00022448"/>
    </source>
</evidence>
<evidence type="ECO:0000313" key="8">
    <source>
        <dbReference type="EMBL" id="KAJ3049350.1"/>
    </source>
</evidence>
<dbReference type="GO" id="GO:0016020">
    <property type="term" value="C:membrane"/>
    <property type="evidence" value="ECO:0007669"/>
    <property type="project" value="UniProtKB-SubCell"/>
</dbReference>
<dbReference type="Pfam" id="PF07690">
    <property type="entry name" value="MFS_1"/>
    <property type="match status" value="1"/>
</dbReference>
<evidence type="ECO:0000256" key="5">
    <source>
        <dbReference type="ARBA" id="ARBA00023136"/>
    </source>
</evidence>
<evidence type="ECO:0000313" key="9">
    <source>
        <dbReference type="Proteomes" id="UP001212841"/>
    </source>
</evidence>
<feature type="transmembrane region" description="Helical" evidence="6">
    <location>
        <begin position="290"/>
        <end position="310"/>
    </location>
</feature>
<evidence type="ECO:0000256" key="1">
    <source>
        <dbReference type="ARBA" id="ARBA00004141"/>
    </source>
</evidence>
<comment type="subcellular location">
    <subcellularLocation>
        <location evidence="1">Membrane</location>
        <topology evidence="1">Multi-pass membrane protein</topology>
    </subcellularLocation>
</comment>
<organism evidence="8 9">
    <name type="scientific">Rhizophlyctis rosea</name>
    <dbReference type="NCBI Taxonomy" id="64517"/>
    <lineage>
        <taxon>Eukaryota</taxon>
        <taxon>Fungi</taxon>
        <taxon>Fungi incertae sedis</taxon>
        <taxon>Chytridiomycota</taxon>
        <taxon>Chytridiomycota incertae sedis</taxon>
        <taxon>Chytridiomycetes</taxon>
        <taxon>Rhizophlyctidales</taxon>
        <taxon>Rhizophlyctidaceae</taxon>
        <taxon>Rhizophlyctis</taxon>
    </lineage>
</organism>
<feature type="transmembrane region" description="Helical" evidence="6">
    <location>
        <begin position="246"/>
        <end position="270"/>
    </location>
</feature>
<feature type="transmembrane region" description="Helical" evidence="6">
    <location>
        <begin position="118"/>
        <end position="140"/>
    </location>
</feature>
<accession>A0AAD5SA90</accession>
<dbReference type="Proteomes" id="UP001212841">
    <property type="component" value="Unassembled WGS sequence"/>
</dbReference>
<name>A0AAD5SA90_9FUNG</name>
<feature type="transmembrane region" description="Helical" evidence="6">
    <location>
        <begin position="63"/>
        <end position="85"/>
    </location>
</feature>
<evidence type="ECO:0000256" key="4">
    <source>
        <dbReference type="ARBA" id="ARBA00022989"/>
    </source>
</evidence>
<keyword evidence="9" id="KW-1185">Reference proteome</keyword>
<feature type="transmembrane region" description="Helical" evidence="6">
    <location>
        <begin position="411"/>
        <end position="436"/>
    </location>
</feature>
<dbReference type="PANTHER" id="PTHR43791:SF36">
    <property type="entry name" value="TRANSPORTER, PUTATIVE (AFU_ORTHOLOGUE AFUA_6G08340)-RELATED"/>
    <property type="match status" value="1"/>
</dbReference>
<dbReference type="AlphaFoldDB" id="A0AAD5SA90"/>
<dbReference type="InterPro" id="IPR036259">
    <property type="entry name" value="MFS_trans_sf"/>
</dbReference>
<feature type="transmembrane region" description="Helical" evidence="6">
    <location>
        <begin position="186"/>
        <end position="208"/>
    </location>
</feature>
<sequence length="474" mass="52437">MVDAYDDPTPEEVQLRKKLDLRLLPWAVVGYFVNGLDRNNLPNAAATGMLEDLNMVSNKSVEFVWATTFFFISYVACQVPANMIIPHVRPSIMLPACVLVWGTIAGLMSLVQNHQGLWAARFALGIAEAAFYPGMIYLLGSWYTKRELALRVTVFAAGAQVGSAVSGLISGAIASSLNGAHGIAGWRWMFIIEGIISVIIAVPGFFLIPDYPHNTKWMAQEHRDVALKRMEAQGNRTMYTRYSMTIVRNLFGTPYFFLVLIGFCVCQFLPAMINNFVLALTKMDWDPALANFMTTPVYLFGALTIPLLGFSSDRFRDRFFHCLVGAIVALVWYVLLTVINGARTPTWLLFLAVYGLSPLQGISPIIMTWNNELWRVDNQTRALAIALVNAIGNLAPNFANVKIWLPGDAPVYYLGKVTTMGLIVALIVVVTILGVLERMRYNLPKDKDGADVNETSADRLPEKVVVVEKGGAQA</sequence>
<dbReference type="GO" id="GO:0022857">
    <property type="term" value="F:transmembrane transporter activity"/>
    <property type="evidence" value="ECO:0007669"/>
    <property type="project" value="InterPro"/>
</dbReference>
<dbReference type="InterPro" id="IPR020846">
    <property type="entry name" value="MFS_dom"/>
</dbReference>
<dbReference type="SUPFAM" id="SSF103473">
    <property type="entry name" value="MFS general substrate transporter"/>
    <property type="match status" value="1"/>
</dbReference>